<feature type="transmembrane region" description="Helical" evidence="1">
    <location>
        <begin position="29"/>
        <end position="52"/>
    </location>
</feature>
<accession>K5VTJ7</accession>
<sequence length="336" mass="37326">MSEPAPSISAPPSSQPATLHFDNTLGVTLIFEVLVAILYGIISVQIYTYFYGSPHGNRFVKRTILFLWVLESLYVALNTRTVYYFAVTNFMNPLALTQDPWSWAGAMILGDLIESTVTSIFAYKIYKLSRSIWPLVFIVPPQFVGWMTSIAIAVLERKFPSFQVLGQRYAWAWYLVFGLQAIADCAIAITLCTILTKSRTGFRRTESLIRTLVVYSISTSALTSSVSVASVIIYATMPHNFVFINLGILLPMLMSNSLLALLNSRDVLHNIHGQVMSIHLSKITEVDSHSAPPNKKQTTHAHINVVKGHEIAEFPATADALNGSFDSESQRARVAM</sequence>
<feature type="transmembrane region" description="Helical" evidence="1">
    <location>
        <begin position="208"/>
        <end position="235"/>
    </location>
</feature>
<keyword evidence="4" id="KW-1185">Reference proteome</keyword>
<feature type="transmembrane region" description="Helical" evidence="1">
    <location>
        <begin position="101"/>
        <end position="123"/>
    </location>
</feature>
<protein>
    <recommendedName>
        <fullName evidence="2">DUF6534 domain-containing protein</fullName>
    </recommendedName>
</protein>
<dbReference type="EMBL" id="JH930480">
    <property type="protein sequence ID" value="EKM49879.1"/>
    <property type="molecule type" value="Genomic_DNA"/>
</dbReference>
<feature type="transmembrane region" description="Helical" evidence="1">
    <location>
        <begin position="171"/>
        <end position="196"/>
    </location>
</feature>
<feature type="non-terminal residue" evidence="3">
    <location>
        <position position="1"/>
    </location>
</feature>
<dbReference type="RefSeq" id="XP_007401929.1">
    <property type="nucleotide sequence ID" value="XM_007401867.1"/>
</dbReference>
<evidence type="ECO:0000313" key="3">
    <source>
        <dbReference type="EMBL" id="EKM49879.1"/>
    </source>
</evidence>
<dbReference type="Pfam" id="PF20152">
    <property type="entry name" value="DUF6534"/>
    <property type="match status" value="1"/>
</dbReference>
<feature type="transmembrane region" description="Helical" evidence="1">
    <location>
        <begin position="241"/>
        <end position="262"/>
    </location>
</feature>
<evidence type="ECO:0000256" key="1">
    <source>
        <dbReference type="SAM" id="Phobius"/>
    </source>
</evidence>
<evidence type="ECO:0000313" key="4">
    <source>
        <dbReference type="Proteomes" id="UP000008370"/>
    </source>
</evidence>
<dbReference type="PANTHER" id="PTHR40465">
    <property type="entry name" value="CHROMOSOME 1, WHOLE GENOME SHOTGUN SEQUENCE"/>
    <property type="match status" value="1"/>
</dbReference>
<dbReference type="Proteomes" id="UP000008370">
    <property type="component" value="Unassembled WGS sequence"/>
</dbReference>
<feature type="domain" description="DUF6534" evidence="2">
    <location>
        <begin position="181"/>
        <end position="266"/>
    </location>
</feature>
<dbReference type="HOGENOM" id="CLU_046025_5_4_1"/>
<gene>
    <name evidence="3" type="ORF">PHACADRAFT_265628</name>
</gene>
<dbReference type="PANTHER" id="PTHR40465:SF1">
    <property type="entry name" value="DUF6534 DOMAIN-CONTAINING PROTEIN"/>
    <property type="match status" value="1"/>
</dbReference>
<feature type="transmembrane region" description="Helical" evidence="1">
    <location>
        <begin position="64"/>
        <end position="86"/>
    </location>
</feature>
<keyword evidence="1" id="KW-1133">Transmembrane helix</keyword>
<dbReference type="GeneID" id="18919143"/>
<organism evidence="3 4">
    <name type="scientific">Phanerochaete carnosa (strain HHB-10118-sp)</name>
    <name type="common">White-rot fungus</name>
    <name type="synonym">Peniophora carnosa</name>
    <dbReference type="NCBI Taxonomy" id="650164"/>
    <lineage>
        <taxon>Eukaryota</taxon>
        <taxon>Fungi</taxon>
        <taxon>Dikarya</taxon>
        <taxon>Basidiomycota</taxon>
        <taxon>Agaricomycotina</taxon>
        <taxon>Agaricomycetes</taxon>
        <taxon>Polyporales</taxon>
        <taxon>Phanerochaetaceae</taxon>
        <taxon>Phanerochaete</taxon>
    </lineage>
</organism>
<reference evidence="3 4" key="1">
    <citation type="journal article" date="2012" name="BMC Genomics">
        <title>Comparative genomics of the white-rot fungi, Phanerochaete carnosa and P. chrysosporium, to elucidate the genetic basis of the distinct wood types they colonize.</title>
        <authorList>
            <person name="Suzuki H."/>
            <person name="MacDonald J."/>
            <person name="Syed K."/>
            <person name="Salamov A."/>
            <person name="Hori C."/>
            <person name="Aerts A."/>
            <person name="Henrissat B."/>
            <person name="Wiebenga A."/>
            <person name="vanKuyk P.A."/>
            <person name="Barry K."/>
            <person name="Lindquist E."/>
            <person name="LaButti K."/>
            <person name="Lapidus A."/>
            <person name="Lucas S."/>
            <person name="Coutinho P."/>
            <person name="Gong Y."/>
            <person name="Samejima M."/>
            <person name="Mahadevan R."/>
            <person name="Abou-Zaid M."/>
            <person name="de Vries R.P."/>
            <person name="Igarashi K."/>
            <person name="Yadav J.S."/>
            <person name="Grigoriev I.V."/>
            <person name="Master E.R."/>
        </authorList>
    </citation>
    <scope>NUCLEOTIDE SEQUENCE [LARGE SCALE GENOMIC DNA]</scope>
    <source>
        <strain evidence="3 4">HHB-10118-sp</strain>
    </source>
</reference>
<proteinExistence type="predicted"/>
<feature type="transmembrane region" description="Helical" evidence="1">
    <location>
        <begin position="135"/>
        <end position="155"/>
    </location>
</feature>
<dbReference type="InterPro" id="IPR045339">
    <property type="entry name" value="DUF6534"/>
</dbReference>
<evidence type="ECO:0000259" key="2">
    <source>
        <dbReference type="Pfam" id="PF20152"/>
    </source>
</evidence>
<dbReference type="InParanoid" id="K5VTJ7"/>
<dbReference type="OrthoDB" id="2749860at2759"/>
<dbReference type="AlphaFoldDB" id="K5VTJ7"/>
<name>K5VTJ7_PHACS</name>
<keyword evidence="1" id="KW-0812">Transmembrane</keyword>
<dbReference type="KEGG" id="pco:PHACADRAFT_265628"/>
<keyword evidence="1" id="KW-0472">Membrane</keyword>